<accession>A0A4V3ATE8</accession>
<dbReference type="OrthoDB" id="9004810at2"/>
<keyword evidence="2" id="KW-1185">Reference proteome</keyword>
<evidence type="ECO:0000313" key="2">
    <source>
        <dbReference type="Proteomes" id="UP000294829"/>
    </source>
</evidence>
<protein>
    <submittedName>
        <fullName evidence="1">Uncharacterized protein</fullName>
    </submittedName>
</protein>
<name>A0A4V3ATE8_9BURK</name>
<comment type="caution">
    <text evidence="1">The sequence shown here is derived from an EMBL/GenBank/DDBJ whole genome shotgun (WGS) entry which is preliminary data.</text>
</comment>
<dbReference type="EMBL" id="SMYL01000022">
    <property type="protein sequence ID" value="TDK59578.1"/>
    <property type="molecule type" value="Genomic_DNA"/>
</dbReference>
<reference evidence="1 2" key="1">
    <citation type="submission" date="2019-03" db="EMBL/GenBank/DDBJ databases">
        <title>Sapientia aquatica gen. nov., sp. nov., isolated from a crater lake.</title>
        <authorList>
            <person name="Felfoldi T."/>
            <person name="Szabo A."/>
            <person name="Toth E."/>
            <person name="Schumann P."/>
            <person name="Keki Z."/>
            <person name="Marialigeti K."/>
            <person name="Mathe I."/>
        </authorList>
    </citation>
    <scope>NUCLEOTIDE SEQUENCE [LARGE SCALE GENOMIC DNA]</scope>
    <source>
        <strain evidence="1 2">SA-152</strain>
    </source>
</reference>
<gene>
    <name evidence="1" type="ORF">E2I14_18690</name>
</gene>
<dbReference type="Proteomes" id="UP000294829">
    <property type="component" value="Unassembled WGS sequence"/>
</dbReference>
<evidence type="ECO:0000313" key="1">
    <source>
        <dbReference type="EMBL" id="TDK59578.1"/>
    </source>
</evidence>
<organism evidence="1 2">
    <name type="scientific">Sapientia aquatica</name>
    <dbReference type="NCBI Taxonomy" id="1549640"/>
    <lineage>
        <taxon>Bacteria</taxon>
        <taxon>Pseudomonadati</taxon>
        <taxon>Pseudomonadota</taxon>
        <taxon>Betaproteobacteria</taxon>
        <taxon>Burkholderiales</taxon>
        <taxon>Oxalobacteraceae</taxon>
        <taxon>Sapientia</taxon>
    </lineage>
</organism>
<proteinExistence type="predicted"/>
<sequence length="1359" mass="155353">MENPHKRFLVDRTCIEIDSESKQRAINSLTAYRNASAYVLLGDPGAGKTETFKKEAHESNGTYIVARDFILFDHDIEKHDSIFFIDGLDEMRSGSTDGRTPLDQIRVKLAKLGRPQFRLSCREADWLGASDASALVSVSPDEKIKILHLNPLTNQDVLAVLQNSSAISNPELFIEKAQHNGLNELLRNPQTLNLLTQIVGETKWPTSRTALYDLASRQLVREFNSEHYLANSTASFSVDLLLDAAGLLCAVQLLSGISGYAKNNGTPSTSEYVELHAVNNPRQLPLSLVQKTNLFHSERENCFKPIHRSMSEYLGARYIAKIIKEDHLPIGRVFALLTGGDGGVVTDLRGLSAWLSVHCLHERDLFIDCDPLGVVLYGDVKGFSIAEKHRILTAMHIEALRFPWFRSEDWSTKPFGALCTKEMEPVFKNILESKSRKDADQTLVNCVLDAVRYGDALPNLTSSITSIIRDHTFRSDYRQNALQALLKLTKPDNPLLISIAEDVRTGVIEDKDHSLLGHILTNFYPQIISPARIFDFLRIQAWENSINEYFTFWIHQLPNSTPTDYLPTLLDQVSKRKNELNPILHAQQLNRMIGQLLVRALSEIGNVTSHEQLYDWLGIGLNDFISELERDDALQIKLWLEGHPNLYKAIIEIGVQQSSSQDNIVLCGYSCLARLYGAAPPGNIEDWYLSKAREERNDHKAQIYFDLAFGRLREKNNQSYMGSDDFEFLSDWVENNSRFQPWFKAYLMISLEHSQHKFNIEARQRRTEREKIQNENKVAWLKFVREHVNEIRDGSAAPNIFYDLACAFKGHLIDVTGETPLDRITNFLGNDPELVSAAFSGFHKILYRADLPSASVIFDLELTGQMHFLCWPSLIGIEQLTAENPENILNLENSILSSVIAFRFADHLENEPSWFLYLMKERPSLVSEILTIYTLQRLQAKKEHISTLYSLTFNDFYAEVAQLCTPLLLENYPLRSNKNQITHSLSLLLKAALRHLPPCEFLPLVEKRVLLKSLDSTQKIFWMTCGLLLNPQKFQTKLHQYLGKNQVRQNYFAEFLQPRGEDEQSKIGNLPDSTLIFLIETLGPQCQSERQTGVYWVSPKMETSNLVYSLLKYLSDRADENVVSEFERLLTLPDLVNWHNPIRSALHQIRIARRKTTFHHLSSAEVSMTLANLEPTSASDLAALVFDHLTDLKNKIRNGNANEYRQYWSYDSENKTLHLPKPENDCRDILYSLLSPYFRKLHVEVAKEGNYADDMRADLKISYRGVSEFNIPIEIKKDYHRDLWKAIDTQLIAKYVRDPGTDGHGIYLVFWFGQNNILPSPQGKKPRSSSELEQWLTSLVPLDKRYYIKVCVIDCSLPK</sequence>